<gene>
    <name evidence="1" type="ORF">LCGC14_2511210</name>
</gene>
<name>A0A0F9DAU7_9ZZZZ</name>
<dbReference type="AlphaFoldDB" id="A0A0F9DAU7"/>
<comment type="caution">
    <text evidence="1">The sequence shown here is derived from an EMBL/GenBank/DDBJ whole genome shotgun (WGS) entry which is preliminary data.</text>
</comment>
<organism evidence="1">
    <name type="scientific">marine sediment metagenome</name>
    <dbReference type="NCBI Taxonomy" id="412755"/>
    <lineage>
        <taxon>unclassified sequences</taxon>
        <taxon>metagenomes</taxon>
        <taxon>ecological metagenomes</taxon>
    </lineage>
</organism>
<protein>
    <submittedName>
        <fullName evidence="1">Uncharacterized protein</fullName>
    </submittedName>
</protein>
<proteinExistence type="predicted"/>
<evidence type="ECO:0000313" key="1">
    <source>
        <dbReference type="EMBL" id="KKL14881.1"/>
    </source>
</evidence>
<accession>A0A0F9DAU7</accession>
<sequence length="98" mass="10930">MTKKSMEDIRAIIDPEGWLRTLREYKVSLEGNLATVFLDYDMTKATPEMGTKARGAALTRSESQIRDCEWRLGEIQNRIDGAADGATGRAGRRARARG</sequence>
<reference evidence="1" key="1">
    <citation type="journal article" date="2015" name="Nature">
        <title>Complex archaea that bridge the gap between prokaryotes and eukaryotes.</title>
        <authorList>
            <person name="Spang A."/>
            <person name="Saw J.H."/>
            <person name="Jorgensen S.L."/>
            <person name="Zaremba-Niedzwiedzka K."/>
            <person name="Martijn J."/>
            <person name="Lind A.E."/>
            <person name="van Eijk R."/>
            <person name="Schleper C."/>
            <person name="Guy L."/>
            <person name="Ettema T.J."/>
        </authorList>
    </citation>
    <scope>NUCLEOTIDE SEQUENCE</scope>
</reference>
<dbReference type="EMBL" id="LAZR01040280">
    <property type="protein sequence ID" value="KKL14881.1"/>
    <property type="molecule type" value="Genomic_DNA"/>
</dbReference>